<evidence type="ECO:0000256" key="6">
    <source>
        <dbReference type="ARBA" id="ARBA00022840"/>
    </source>
</evidence>
<dbReference type="InterPro" id="IPR003820">
    <property type="entry name" value="KdpC"/>
</dbReference>
<keyword evidence="3 11" id="KW-0633">Potassium transport</keyword>
<dbReference type="NCBIfam" id="TIGR00681">
    <property type="entry name" value="kdpC"/>
    <property type="match status" value="1"/>
</dbReference>
<name>A0A4Q1SDR5_9BACT</name>
<evidence type="ECO:0000313" key="13">
    <source>
        <dbReference type="Proteomes" id="UP000290253"/>
    </source>
</evidence>
<keyword evidence="9 11" id="KW-0406">Ion transport</keyword>
<comment type="caution">
    <text evidence="12">The sequence shown here is derived from an EMBL/GenBank/DDBJ whole genome shotgun (WGS) entry which is preliminary data.</text>
</comment>
<proteinExistence type="inferred from homology"/>
<keyword evidence="10 11" id="KW-0472">Membrane</keyword>
<reference evidence="12 13" key="1">
    <citation type="journal article" date="2016" name="Int. J. Syst. Evol. Microbiol.">
        <title>Acidipila dinghuensis sp. nov., an acidobacterium isolated from forest soil.</title>
        <authorList>
            <person name="Jiang Y.W."/>
            <person name="Wang J."/>
            <person name="Chen M.H."/>
            <person name="Lv Y.Y."/>
            <person name="Qiu L.H."/>
        </authorList>
    </citation>
    <scope>NUCLEOTIDE SEQUENCE [LARGE SCALE GENOMIC DNA]</scope>
    <source>
        <strain evidence="12 13">DHOF10</strain>
    </source>
</reference>
<dbReference type="PANTHER" id="PTHR30042:SF2">
    <property type="entry name" value="POTASSIUM-TRANSPORTING ATPASE KDPC SUBUNIT"/>
    <property type="match status" value="1"/>
</dbReference>
<dbReference type="RefSeq" id="WP_129208427.1">
    <property type="nucleotide sequence ID" value="NZ_BMGU01000003.1"/>
</dbReference>
<evidence type="ECO:0000256" key="8">
    <source>
        <dbReference type="ARBA" id="ARBA00022989"/>
    </source>
</evidence>
<dbReference type="PANTHER" id="PTHR30042">
    <property type="entry name" value="POTASSIUM-TRANSPORTING ATPASE C CHAIN"/>
    <property type="match status" value="1"/>
</dbReference>
<organism evidence="12 13">
    <name type="scientific">Silvibacterium dinghuense</name>
    <dbReference type="NCBI Taxonomy" id="1560006"/>
    <lineage>
        <taxon>Bacteria</taxon>
        <taxon>Pseudomonadati</taxon>
        <taxon>Acidobacteriota</taxon>
        <taxon>Terriglobia</taxon>
        <taxon>Terriglobales</taxon>
        <taxon>Acidobacteriaceae</taxon>
        <taxon>Silvibacterium</taxon>
    </lineage>
</organism>
<comment type="function">
    <text evidence="11">Part of the high-affinity ATP-driven potassium transport (or Kdp) system, which catalyzes the hydrolysis of ATP coupled with the electrogenic transport of potassium into the cytoplasm. This subunit acts as a catalytic chaperone that increases the ATP-binding affinity of the ATP-hydrolyzing subunit KdpB by the formation of a transient KdpB/KdpC/ATP ternary complex.</text>
</comment>
<comment type="subunit">
    <text evidence="11">The system is composed of three essential subunits: KdpA, KdpB and KdpC.</text>
</comment>
<dbReference type="AlphaFoldDB" id="A0A4Q1SDR5"/>
<gene>
    <name evidence="11 12" type="primary">kdpC</name>
    <name evidence="12" type="ORF">ESZ00_11580</name>
</gene>
<keyword evidence="2 11" id="KW-1003">Cell membrane</keyword>
<evidence type="ECO:0000313" key="12">
    <source>
        <dbReference type="EMBL" id="RXS95237.1"/>
    </source>
</evidence>
<dbReference type="GO" id="GO:0016787">
    <property type="term" value="F:hydrolase activity"/>
    <property type="evidence" value="ECO:0007669"/>
    <property type="project" value="UniProtKB-KW"/>
</dbReference>
<evidence type="ECO:0000256" key="10">
    <source>
        <dbReference type="ARBA" id="ARBA00023136"/>
    </source>
</evidence>
<dbReference type="GO" id="GO:0005886">
    <property type="term" value="C:plasma membrane"/>
    <property type="evidence" value="ECO:0007669"/>
    <property type="project" value="UniProtKB-SubCell"/>
</dbReference>
<dbReference type="GO" id="GO:0008556">
    <property type="term" value="F:P-type potassium transmembrane transporter activity"/>
    <property type="evidence" value="ECO:0007669"/>
    <property type="project" value="InterPro"/>
</dbReference>
<keyword evidence="13" id="KW-1185">Reference proteome</keyword>
<evidence type="ECO:0000256" key="1">
    <source>
        <dbReference type="ARBA" id="ARBA00022448"/>
    </source>
</evidence>
<sequence length="188" mass="19750">MTSQLNIAIRFTLVTTLLLGILYPLAVTGFAHFTMPAKADGELIQHNGQVLGSELLGQSFAGDSYFHGRPSAAGNGYDASNSGGSNLAQSSKKLVDRISGDVATYQKSNPGQPVPIDLVTTSGSGLDPDISPAAALYQVHRVAAARHLSDDTVRALVEQHITGRQFGILGEPRVNVLALNLALDAQSK</sequence>
<evidence type="ECO:0000256" key="11">
    <source>
        <dbReference type="HAMAP-Rule" id="MF_00276"/>
    </source>
</evidence>
<keyword evidence="7 11" id="KW-0630">Potassium</keyword>
<keyword evidence="8 11" id="KW-1133">Transmembrane helix</keyword>
<keyword evidence="1 11" id="KW-0813">Transport</keyword>
<keyword evidence="5 11" id="KW-0547">Nucleotide-binding</keyword>
<evidence type="ECO:0000256" key="5">
    <source>
        <dbReference type="ARBA" id="ARBA00022741"/>
    </source>
</evidence>
<evidence type="ECO:0000256" key="7">
    <source>
        <dbReference type="ARBA" id="ARBA00022958"/>
    </source>
</evidence>
<dbReference type="EMBL" id="SDMK01000002">
    <property type="protein sequence ID" value="RXS95237.1"/>
    <property type="molecule type" value="Genomic_DNA"/>
</dbReference>
<dbReference type="PIRSF" id="PIRSF001296">
    <property type="entry name" value="K_ATPase_KdpC"/>
    <property type="match status" value="1"/>
</dbReference>
<dbReference type="GO" id="GO:0005524">
    <property type="term" value="F:ATP binding"/>
    <property type="evidence" value="ECO:0007669"/>
    <property type="project" value="UniProtKB-UniRule"/>
</dbReference>
<comment type="similarity">
    <text evidence="11">Belongs to the KdpC family.</text>
</comment>
<accession>A0A4Q1SDR5</accession>
<comment type="subcellular location">
    <subcellularLocation>
        <location evidence="11">Cell membrane</location>
        <topology evidence="11">Single-pass membrane protein</topology>
    </subcellularLocation>
</comment>
<evidence type="ECO:0000256" key="9">
    <source>
        <dbReference type="ARBA" id="ARBA00023065"/>
    </source>
</evidence>
<protein>
    <recommendedName>
        <fullName evidence="11">Potassium-transporting ATPase KdpC subunit</fullName>
    </recommendedName>
    <alternativeName>
        <fullName evidence="11">ATP phosphohydrolase [potassium-transporting] C chain</fullName>
    </alternativeName>
    <alternativeName>
        <fullName evidence="11">Potassium-binding and translocating subunit C</fullName>
    </alternativeName>
    <alternativeName>
        <fullName evidence="11">Potassium-translocating ATPase C chain</fullName>
    </alternativeName>
</protein>
<keyword evidence="12" id="KW-0378">Hydrolase</keyword>
<dbReference type="Pfam" id="PF02669">
    <property type="entry name" value="KdpC"/>
    <property type="match status" value="1"/>
</dbReference>
<keyword evidence="6 11" id="KW-0067">ATP-binding</keyword>
<evidence type="ECO:0000256" key="4">
    <source>
        <dbReference type="ARBA" id="ARBA00022692"/>
    </source>
</evidence>
<dbReference type="OrthoDB" id="9809491at2"/>
<keyword evidence="4 11" id="KW-0812">Transmembrane</keyword>
<feature type="transmembrane region" description="Helical" evidence="11">
    <location>
        <begin position="7"/>
        <end position="26"/>
    </location>
</feature>
<dbReference type="HAMAP" id="MF_00276">
    <property type="entry name" value="KdpC"/>
    <property type="match status" value="1"/>
</dbReference>
<evidence type="ECO:0000256" key="3">
    <source>
        <dbReference type="ARBA" id="ARBA00022538"/>
    </source>
</evidence>
<dbReference type="Proteomes" id="UP000290253">
    <property type="component" value="Unassembled WGS sequence"/>
</dbReference>
<dbReference type="NCBIfam" id="NF001454">
    <property type="entry name" value="PRK00315.1"/>
    <property type="match status" value="1"/>
</dbReference>
<evidence type="ECO:0000256" key="2">
    <source>
        <dbReference type="ARBA" id="ARBA00022475"/>
    </source>
</evidence>